<reference evidence="2 3" key="2">
    <citation type="journal article" date="2012" name="Open Biol.">
        <title>Characteristics of nucleosomes and linker DNA regions on the genome of the basidiomycete Mixia osmundae revealed by mono- and dinucleosome mapping.</title>
        <authorList>
            <person name="Nishida H."/>
            <person name="Kondo S."/>
            <person name="Matsumoto T."/>
            <person name="Suzuki Y."/>
            <person name="Yoshikawa H."/>
            <person name="Taylor T.D."/>
            <person name="Sugiyama J."/>
        </authorList>
    </citation>
    <scope>NUCLEOTIDE SEQUENCE [LARGE SCALE GENOMIC DNA]</scope>
    <source>
        <strain evidence="3">CBS 9802 / IAM 14324 / JCM 22182 / KY 12970</strain>
    </source>
</reference>
<proteinExistence type="predicted"/>
<evidence type="ECO:0000313" key="3">
    <source>
        <dbReference type="Proteomes" id="UP000009131"/>
    </source>
</evidence>
<dbReference type="AlphaFoldDB" id="G7EB26"/>
<dbReference type="HOGENOM" id="CLU_3351270_0_0_1"/>
<feature type="region of interest" description="Disordered" evidence="1">
    <location>
        <begin position="1"/>
        <end position="24"/>
    </location>
</feature>
<keyword evidence="3" id="KW-1185">Reference proteome</keyword>
<protein>
    <submittedName>
        <fullName evidence="2">Uncharacterized protein</fullName>
    </submittedName>
</protein>
<accession>G7EB26</accession>
<gene>
    <name evidence="2" type="primary">Mo06739</name>
    <name evidence="2" type="ORF">E5Q_06739</name>
</gene>
<evidence type="ECO:0000256" key="1">
    <source>
        <dbReference type="SAM" id="MobiDB-lite"/>
    </source>
</evidence>
<sequence length="37" mass="4172">MLLSDGRTQAQAEALTRNSHNSKSPVIDDHFSVLYRL</sequence>
<dbReference type="InParanoid" id="G7EB26"/>
<organism evidence="2 3">
    <name type="scientific">Mixia osmundae (strain CBS 9802 / IAM 14324 / JCM 22182 / KY 12970)</name>
    <dbReference type="NCBI Taxonomy" id="764103"/>
    <lineage>
        <taxon>Eukaryota</taxon>
        <taxon>Fungi</taxon>
        <taxon>Dikarya</taxon>
        <taxon>Basidiomycota</taxon>
        <taxon>Pucciniomycotina</taxon>
        <taxon>Mixiomycetes</taxon>
        <taxon>Mixiales</taxon>
        <taxon>Mixiaceae</taxon>
        <taxon>Mixia</taxon>
    </lineage>
</organism>
<name>G7EB26_MIXOS</name>
<dbReference type="Proteomes" id="UP000009131">
    <property type="component" value="Unassembled WGS sequence"/>
</dbReference>
<evidence type="ECO:0000313" key="2">
    <source>
        <dbReference type="EMBL" id="GAB00037.1"/>
    </source>
</evidence>
<dbReference type="EMBL" id="BABT02000252">
    <property type="protein sequence ID" value="GAB00037.1"/>
    <property type="molecule type" value="Genomic_DNA"/>
</dbReference>
<comment type="caution">
    <text evidence="2">The sequence shown here is derived from an EMBL/GenBank/DDBJ whole genome shotgun (WGS) entry which is preliminary data.</text>
</comment>
<reference evidence="2 3" key="1">
    <citation type="journal article" date="2011" name="J. Gen. Appl. Microbiol.">
        <title>Draft genome sequencing of the enigmatic basidiomycete Mixia osmundae.</title>
        <authorList>
            <person name="Nishida H."/>
            <person name="Nagatsuka Y."/>
            <person name="Sugiyama J."/>
        </authorList>
    </citation>
    <scope>NUCLEOTIDE SEQUENCE [LARGE SCALE GENOMIC DNA]</scope>
    <source>
        <strain evidence="3">CBS 9802 / IAM 14324 / JCM 22182 / KY 12970</strain>
    </source>
</reference>